<feature type="domain" description="HTH cro/C1-type" evidence="2">
    <location>
        <begin position="14"/>
        <end position="67"/>
    </location>
</feature>
<dbReference type="AlphaFoldDB" id="A0A502EQF4"/>
<dbReference type="SUPFAM" id="SSF47413">
    <property type="entry name" value="lambda repressor-like DNA-binding domains"/>
    <property type="match status" value="1"/>
</dbReference>
<feature type="coiled-coil region" evidence="1">
    <location>
        <begin position="103"/>
        <end position="131"/>
    </location>
</feature>
<dbReference type="OrthoDB" id="1442960at2"/>
<dbReference type="RefSeq" id="WP_140508284.1">
    <property type="nucleotide sequence ID" value="NZ_RCZH01000009.1"/>
</dbReference>
<evidence type="ECO:0000313" key="3">
    <source>
        <dbReference type="EMBL" id="TPG38730.1"/>
    </source>
</evidence>
<dbReference type="SMART" id="SM00530">
    <property type="entry name" value="HTH_XRE"/>
    <property type="match status" value="1"/>
</dbReference>
<name>A0A502EQF4_9FLAO</name>
<dbReference type="EMBL" id="RCZH01000009">
    <property type="protein sequence ID" value="TPG38730.1"/>
    <property type="molecule type" value="Genomic_DNA"/>
</dbReference>
<proteinExistence type="predicted"/>
<dbReference type="InterPro" id="IPR001387">
    <property type="entry name" value="Cro/C1-type_HTH"/>
</dbReference>
<dbReference type="Pfam" id="PF01381">
    <property type="entry name" value="HTH_3"/>
    <property type="match status" value="1"/>
</dbReference>
<reference evidence="3 4" key="1">
    <citation type="journal article" date="2019" name="Environ. Microbiol.">
        <title>Species interactions and distinct microbial communities in high Arctic permafrost affected cryosols are associated with the CH4 and CO2 gas fluxes.</title>
        <authorList>
            <person name="Altshuler I."/>
            <person name="Hamel J."/>
            <person name="Turney S."/>
            <person name="Magnuson E."/>
            <person name="Levesque R."/>
            <person name="Greer C."/>
            <person name="Whyte L.G."/>
        </authorList>
    </citation>
    <scope>NUCLEOTIDE SEQUENCE [LARGE SCALE GENOMIC DNA]</scope>
    <source>
        <strain evidence="3 4">42</strain>
    </source>
</reference>
<organism evidence="3 4">
    <name type="scientific">Flavobacterium pectinovorum</name>
    <dbReference type="NCBI Taxonomy" id="29533"/>
    <lineage>
        <taxon>Bacteria</taxon>
        <taxon>Pseudomonadati</taxon>
        <taxon>Bacteroidota</taxon>
        <taxon>Flavobacteriia</taxon>
        <taxon>Flavobacteriales</taxon>
        <taxon>Flavobacteriaceae</taxon>
        <taxon>Flavobacterium</taxon>
    </lineage>
</organism>
<dbReference type="Gene3D" id="1.10.260.40">
    <property type="entry name" value="lambda repressor-like DNA-binding domains"/>
    <property type="match status" value="1"/>
</dbReference>
<dbReference type="PROSITE" id="PS50943">
    <property type="entry name" value="HTH_CROC1"/>
    <property type="match status" value="1"/>
</dbReference>
<comment type="caution">
    <text evidence="3">The sequence shown here is derived from an EMBL/GenBank/DDBJ whole genome shotgun (WGS) entry which is preliminary data.</text>
</comment>
<dbReference type="CDD" id="cd00093">
    <property type="entry name" value="HTH_XRE"/>
    <property type="match status" value="1"/>
</dbReference>
<protein>
    <submittedName>
        <fullName evidence="3">XRE family transcriptional regulator</fullName>
    </submittedName>
</protein>
<gene>
    <name evidence="3" type="ORF">EAH81_14690</name>
</gene>
<evidence type="ECO:0000313" key="4">
    <source>
        <dbReference type="Proteomes" id="UP000319700"/>
    </source>
</evidence>
<dbReference type="GO" id="GO:0003677">
    <property type="term" value="F:DNA binding"/>
    <property type="evidence" value="ECO:0007669"/>
    <property type="project" value="InterPro"/>
</dbReference>
<keyword evidence="1" id="KW-0175">Coiled coil</keyword>
<evidence type="ECO:0000259" key="2">
    <source>
        <dbReference type="PROSITE" id="PS50943"/>
    </source>
</evidence>
<accession>A0A502EQF4</accession>
<evidence type="ECO:0000256" key="1">
    <source>
        <dbReference type="SAM" id="Coils"/>
    </source>
</evidence>
<dbReference type="Proteomes" id="UP000319700">
    <property type="component" value="Unassembled WGS sequence"/>
</dbReference>
<keyword evidence="4" id="KW-1185">Reference proteome</keyword>
<dbReference type="InterPro" id="IPR010982">
    <property type="entry name" value="Lambda_DNA-bd_dom_sf"/>
</dbReference>
<sequence>MSTAPKPRHIGRNISRIRELRDMKQEALAIAIGTNQQSISIIEGSESVDDEKLNAIAKALGVPAEVIKNFSEEAVFNIIGNTYHNDASSIKNNNCTFNPLDKLIESFEENKKLYERLVEAEKEKVALLEKLLSEKR</sequence>